<dbReference type="Pfam" id="PF06299">
    <property type="entry name" value="DUF1045"/>
    <property type="match status" value="1"/>
</dbReference>
<dbReference type="NCBIfam" id="TIGR03223">
    <property type="entry name" value="Phn_opern_protn"/>
    <property type="match status" value="1"/>
</dbReference>
<dbReference type="RefSeq" id="WP_063702071.1">
    <property type="nucleotide sequence ID" value="NZ_LUUB01000065.1"/>
</dbReference>
<dbReference type="AlphaFoldDB" id="A0A176YLG3"/>
<dbReference type="Proteomes" id="UP000076959">
    <property type="component" value="Unassembled WGS sequence"/>
</dbReference>
<dbReference type="PIRSF" id="PIRSF033328">
    <property type="entry name" value="Phest_Mll4975"/>
    <property type="match status" value="1"/>
</dbReference>
<organism evidence="1 2">
    <name type="scientific">Bradyrhizobium centrolobii</name>
    <dbReference type="NCBI Taxonomy" id="1505087"/>
    <lineage>
        <taxon>Bacteria</taxon>
        <taxon>Pseudomonadati</taxon>
        <taxon>Pseudomonadota</taxon>
        <taxon>Alphaproteobacteria</taxon>
        <taxon>Hyphomicrobiales</taxon>
        <taxon>Nitrobacteraceae</taxon>
        <taxon>Bradyrhizobium</taxon>
    </lineage>
</organism>
<name>A0A176YLG3_9BRAD</name>
<keyword evidence="2" id="KW-1185">Reference proteome</keyword>
<reference evidence="1 2" key="1">
    <citation type="submission" date="2016-03" db="EMBL/GenBank/DDBJ databases">
        <title>Draft Genome Sequence of the Strain BR 10245 (Bradyrhizobium sp.) isolated from nodules of Centrolobium paraense.</title>
        <authorList>
            <person name="Simoes-Araujo J.L.Sr."/>
            <person name="Barauna A.C."/>
            <person name="Silva K."/>
            <person name="Zilli J.E."/>
        </authorList>
    </citation>
    <scope>NUCLEOTIDE SEQUENCE [LARGE SCALE GENOMIC DNA]</scope>
    <source>
        <strain evidence="1 2">BR 10245</strain>
    </source>
</reference>
<comment type="caution">
    <text evidence="1">The sequence shown here is derived from an EMBL/GenBank/DDBJ whole genome shotgun (WGS) entry which is preliminary data.</text>
</comment>
<dbReference type="EMBL" id="LUUB01000065">
    <property type="protein sequence ID" value="OAF07834.1"/>
    <property type="molecule type" value="Genomic_DNA"/>
</dbReference>
<evidence type="ECO:0000313" key="1">
    <source>
        <dbReference type="EMBL" id="OAF07834.1"/>
    </source>
</evidence>
<protein>
    <submittedName>
        <fullName evidence="1">Phosphonate metabolism protein</fullName>
    </submittedName>
</protein>
<proteinExistence type="predicted"/>
<dbReference type="STRING" id="1505087.AYJ54_17210"/>
<gene>
    <name evidence="1" type="ORF">AYJ54_17210</name>
</gene>
<sequence length="246" mass="27664">MMEFPRYAIYYAATADSALSRFGAELLGYDAHTGNELPFPNDALRVAPDWRDVSSDPRKYGFHATLKAPMSLAPGKTEAELHAACAAFAERARAIPVIRPVVDSISGFIAVIPTEPTRELEQLAADCVRDFDVFRAPLTVEDRARRNPANLSARQRDHLDRWGYPYVMDEFRFHMTLTGRLDAERRRPIIDMLRARFAGLNLDALAIDRIALFRQERGAARFHIIGEWSLKTQRPPATLGKNGKPG</sequence>
<dbReference type="InterPro" id="IPR009389">
    <property type="entry name" value="DUF1045"/>
</dbReference>
<dbReference type="Gene3D" id="3.90.1140.10">
    <property type="entry name" value="Cyclic phosphodiesterase"/>
    <property type="match status" value="1"/>
</dbReference>
<accession>A0A176YLG3</accession>
<evidence type="ECO:0000313" key="2">
    <source>
        <dbReference type="Proteomes" id="UP000076959"/>
    </source>
</evidence>
<dbReference type="OrthoDB" id="4954742at2"/>